<reference evidence="3 4" key="1">
    <citation type="submission" date="2020-10" db="EMBL/GenBank/DDBJ databases">
        <title>Complete genome sequence of Paludibaculum fermentans P105T, a facultatively anaerobic acidobacterium capable of dissimilatory Fe(III) reduction.</title>
        <authorList>
            <person name="Dedysh S.N."/>
            <person name="Beletsky A.V."/>
            <person name="Kulichevskaya I.S."/>
            <person name="Mardanov A.V."/>
            <person name="Ravin N.V."/>
        </authorList>
    </citation>
    <scope>NUCLEOTIDE SEQUENCE [LARGE SCALE GENOMIC DNA]</scope>
    <source>
        <strain evidence="3 4">P105</strain>
    </source>
</reference>
<protein>
    <submittedName>
        <fullName evidence="3">Esterase</fullName>
    </submittedName>
</protein>
<name>A0A7S7NR80_PALFE</name>
<dbReference type="InterPro" id="IPR000801">
    <property type="entry name" value="Esterase-like"/>
</dbReference>
<proteinExistence type="predicted"/>
<dbReference type="KEGG" id="pfer:IRI77_37360"/>
<evidence type="ECO:0000259" key="2">
    <source>
        <dbReference type="Pfam" id="PF02922"/>
    </source>
</evidence>
<dbReference type="SUPFAM" id="SSF53474">
    <property type="entry name" value="alpha/beta-Hydrolases"/>
    <property type="match status" value="1"/>
</dbReference>
<organism evidence="3 4">
    <name type="scientific">Paludibaculum fermentans</name>
    <dbReference type="NCBI Taxonomy" id="1473598"/>
    <lineage>
        <taxon>Bacteria</taxon>
        <taxon>Pseudomonadati</taxon>
        <taxon>Acidobacteriota</taxon>
        <taxon>Terriglobia</taxon>
        <taxon>Bryobacterales</taxon>
        <taxon>Bryobacteraceae</taxon>
        <taxon>Paludibaculum</taxon>
    </lineage>
</organism>
<dbReference type="AlphaFoldDB" id="A0A7S7NR80"/>
<keyword evidence="1" id="KW-0732">Signal</keyword>
<dbReference type="Pfam" id="PF00756">
    <property type="entry name" value="Esterase"/>
    <property type="match status" value="1"/>
</dbReference>
<dbReference type="GO" id="GO:0016747">
    <property type="term" value="F:acyltransferase activity, transferring groups other than amino-acyl groups"/>
    <property type="evidence" value="ECO:0007669"/>
    <property type="project" value="TreeGrafter"/>
</dbReference>
<dbReference type="CDD" id="cd11294">
    <property type="entry name" value="E_set_Esterase_like_N"/>
    <property type="match status" value="1"/>
</dbReference>
<sequence length="382" mass="41408">MQRKAMWTAAALFAASAIVYAQAPQTPPVVSPEVSAQRTVTFRLMAPKAETVELQCGDMPGLTRGALPMVKGANGVWEGTSPVVPAGAYRYRFLVNGVAAMDPRNPLMSESNTNGWSMVVVSGAAWVDAAQVPHGAVAAVTYYSKALSRNRRMHVYTPPGYELGKGKFPIFYLLHGASDCDDSWTSVGRAGFILDNLIAAGTAKPMIVVMPAGHTSTSMGPRTAGARDEFTDDFVTDIMPYVESHYRVLKGRQNRALAGLSMGGGQTLNIGMAHLDQFGYIGVFSSGVFGRGPRTAGSTAPVIPPEWETERAAMLDNAKLKPGLKVLWFATGKDDFLLGTTKATVEMLKKHHFEPVFKETEGGHTWLNWRDYLNEFAPKLFK</sequence>
<dbReference type="PANTHER" id="PTHR48098:SF1">
    <property type="entry name" value="DIACYLGLYCEROL ACYLTRANSFERASE_MYCOLYLTRANSFERASE AG85A"/>
    <property type="match status" value="1"/>
</dbReference>
<dbReference type="InterPro" id="IPR013783">
    <property type="entry name" value="Ig-like_fold"/>
</dbReference>
<dbReference type="InterPro" id="IPR050583">
    <property type="entry name" value="Mycobacterial_A85_antigen"/>
</dbReference>
<evidence type="ECO:0000313" key="3">
    <source>
        <dbReference type="EMBL" id="QOY88340.1"/>
    </source>
</evidence>
<feature type="signal peptide" evidence="1">
    <location>
        <begin position="1"/>
        <end position="21"/>
    </location>
</feature>
<accession>A0A7S7NR80</accession>
<dbReference type="RefSeq" id="WP_194450003.1">
    <property type="nucleotide sequence ID" value="NZ_CP063849.1"/>
</dbReference>
<dbReference type="InterPro" id="IPR004193">
    <property type="entry name" value="Glyco_hydro_13_N"/>
</dbReference>
<dbReference type="PANTHER" id="PTHR48098">
    <property type="entry name" value="ENTEROCHELIN ESTERASE-RELATED"/>
    <property type="match status" value="1"/>
</dbReference>
<evidence type="ECO:0000313" key="4">
    <source>
        <dbReference type="Proteomes" id="UP000593892"/>
    </source>
</evidence>
<dbReference type="Pfam" id="PF02922">
    <property type="entry name" value="CBM_48"/>
    <property type="match status" value="1"/>
</dbReference>
<keyword evidence="4" id="KW-1185">Reference proteome</keyword>
<evidence type="ECO:0000256" key="1">
    <source>
        <dbReference type="SAM" id="SignalP"/>
    </source>
</evidence>
<dbReference type="GO" id="GO:0005975">
    <property type="term" value="P:carbohydrate metabolic process"/>
    <property type="evidence" value="ECO:0007669"/>
    <property type="project" value="InterPro"/>
</dbReference>
<dbReference type="SUPFAM" id="SSF81296">
    <property type="entry name" value="E set domains"/>
    <property type="match status" value="1"/>
</dbReference>
<gene>
    <name evidence="3" type="ORF">IRI77_37360</name>
</gene>
<dbReference type="InterPro" id="IPR029058">
    <property type="entry name" value="AB_hydrolase_fold"/>
</dbReference>
<feature type="chain" id="PRO_5032881573" evidence="1">
    <location>
        <begin position="22"/>
        <end position="382"/>
    </location>
</feature>
<dbReference type="Proteomes" id="UP000593892">
    <property type="component" value="Chromosome"/>
</dbReference>
<feature type="domain" description="Glycoside hydrolase family 13 N-terminal" evidence="2">
    <location>
        <begin position="38"/>
        <end position="96"/>
    </location>
</feature>
<dbReference type="Gene3D" id="3.40.50.1820">
    <property type="entry name" value="alpha/beta hydrolase"/>
    <property type="match status" value="1"/>
</dbReference>
<dbReference type="EMBL" id="CP063849">
    <property type="protein sequence ID" value="QOY88340.1"/>
    <property type="molecule type" value="Genomic_DNA"/>
</dbReference>
<dbReference type="GO" id="GO:0004553">
    <property type="term" value="F:hydrolase activity, hydrolyzing O-glycosyl compounds"/>
    <property type="evidence" value="ECO:0007669"/>
    <property type="project" value="InterPro"/>
</dbReference>
<dbReference type="Gene3D" id="2.60.40.10">
    <property type="entry name" value="Immunoglobulins"/>
    <property type="match status" value="1"/>
</dbReference>
<dbReference type="InterPro" id="IPR014756">
    <property type="entry name" value="Ig_E-set"/>
</dbReference>